<protein>
    <submittedName>
        <fullName evidence="1">Type VI secretion system-associated protein TagF</fullName>
    </submittedName>
</protein>
<dbReference type="Gene3D" id="3.40.1730.10">
    <property type="entry name" value="pa0076 domain"/>
    <property type="match status" value="1"/>
</dbReference>
<dbReference type="Pfam" id="PF09867">
    <property type="entry name" value="TagF_N"/>
    <property type="match status" value="1"/>
</dbReference>
<evidence type="ECO:0000313" key="2">
    <source>
        <dbReference type="Proteomes" id="UP001172645"/>
    </source>
</evidence>
<dbReference type="PIRSF" id="PIRSF029287">
    <property type="entry name" value="UCP029287"/>
    <property type="match status" value="1"/>
</dbReference>
<dbReference type="RefSeq" id="WP_285867694.1">
    <property type="nucleotide sequence ID" value="NZ_JARFYM010000004.1"/>
</dbReference>
<organism evidence="1 2">
    <name type="scientific">Rhizobium mayense</name>
    <dbReference type="NCBI Taxonomy" id="1312184"/>
    <lineage>
        <taxon>Bacteria</taxon>
        <taxon>Pseudomonadati</taxon>
        <taxon>Pseudomonadota</taxon>
        <taxon>Alphaproteobacteria</taxon>
        <taxon>Hyphomicrobiales</taxon>
        <taxon>Rhizobiaceae</taxon>
        <taxon>Rhizobium/Agrobacterium group</taxon>
        <taxon>Rhizobium</taxon>
    </lineage>
</organism>
<accession>A0ABT7JR38</accession>
<sequence length="248" mass="27241">MEAQGYFGKVPSVGDFVFRALPVRMTEVWASQMQRWLAAARPIGGASFQESFLTSPVWRFALARDVVSPEAWVGLFAGSIDRVGREFPFTVMISVDLDPVARQPIATIDALFDPLETRMLAFMEEHATREELVAEIDVCAEALRAALKRLPADGDRELLMPRDGEDMLCLSGPVQHGSSRTAYSWTGAGDGASRLCLWWHDDTRTQPAALSVSRGLPAAQAAIPFLLGEWLKHGWILSALPVQGETEA</sequence>
<gene>
    <name evidence="1" type="primary">tagF</name>
    <name evidence="1" type="ORF">PY649_07920</name>
</gene>
<dbReference type="InterPro" id="IPR017748">
    <property type="entry name" value="TagF"/>
</dbReference>
<proteinExistence type="predicted"/>
<keyword evidence="2" id="KW-1185">Reference proteome</keyword>
<dbReference type="Proteomes" id="UP001172645">
    <property type="component" value="Unassembled WGS sequence"/>
</dbReference>
<dbReference type="InterPro" id="IPR038225">
    <property type="entry name" value="TagF_sf"/>
</dbReference>
<reference evidence="1" key="1">
    <citation type="submission" date="2023-06" db="EMBL/GenBank/DDBJ databases">
        <title>Phylogenetic Diversity of Rhizobium strains.</title>
        <authorList>
            <person name="Moura F.T."/>
            <person name="Helene L.C.F."/>
            <person name="Hungria M."/>
        </authorList>
    </citation>
    <scope>NUCLEOTIDE SEQUENCE</scope>
    <source>
        <strain evidence="1">CCGE526</strain>
    </source>
</reference>
<name>A0ABT7JR38_9HYPH</name>
<dbReference type="EMBL" id="JARFYM010000004">
    <property type="protein sequence ID" value="MDL2398814.1"/>
    <property type="molecule type" value="Genomic_DNA"/>
</dbReference>
<comment type="caution">
    <text evidence="1">The sequence shown here is derived from an EMBL/GenBank/DDBJ whole genome shotgun (WGS) entry which is preliminary data.</text>
</comment>
<evidence type="ECO:0000313" key="1">
    <source>
        <dbReference type="EMBL" id="MDL2398814.1"/>
    </source>
</evidence>
<dbReference type="NCBIfam" id="TIGR03373">
    <property type="entry name" value="VI_minor_4"/>
    <property type="match status" value="1"/>
</dbReference>